<accession>A0A0D9V234</accession>
<dbReference type="Gramene" id="LPERR01G17070.1">
    <property type="protein sequence ID" value="LPERR01G17070.1"/>
    <property type="gene ID" value="LPERR01G17070"/>
</dbReference>
<dbReference type="HOGENOM" id="CLU_075179_0_0_1"/>
<dbReference type="InterPro" id="IPR036397">
    <property type="entry name" value="RNaseH_sf"/>
</dbReference>
<evidence type="ECO:0000313" key="1">
    <source>
        <dbReference type="EnsemblPlants" id="LPERR01G17070.1"/>
    </source>
</evidence>
<proteinExistence type="predicted"/>
<dbReference type="InterPro" id="IPR012337">
    <property type="entry name" value="RNaseH-like_sf"/>
</dbReference>
<dbReference type="AlphaFoldDB" id="A0A0D9V234"/>
<dbReference type="EnsemblPlants" id="LPERR01G17070.1">
    <property type="protein sequence ID" value="LPERR01G17070.1"/>
    <property type="gene ID" value="LPERR01G17070"/>
</dbReference>
<keyword evidence="2" id="KW-1185">Reference proteome</keyword>
<dbReference type="STRING" id="77586.A0A0D9V234"/>
<evidence type="ECO:0000313" key="2">
    <source>
        <dbReference type="Proteomes" id="UP000032180"/>
    </source>
</evidence>
<dbReference type="eggNOG" id="ENOG502RRQE">
    <property type="taxonomic scope" value="Eukaryota"/>
</dbReference>
<dbReference type="SUPFAM" id="SSF53098">
    <property type="entry name" value="Ribonuclease H-like"/>
    <property type="match status" value="1"/>
</dbReference>
<evidence type="ECO:0008006" key="3">
    <source>
        <dbReference type="Google" id="ProtNLM"/>
    </source>
</evidence>
<name>A0A0D9V234_9ORYZ</name>
<dbReference type="Gene3D" id="3.30.420.10">
    <property type="entry name" value="Ribonuclease H-like superfamily/Ribonuclease H"/>
    <property type="match status" value="1"/>
</dbReference>
<reference evidence="1" key="3">
    <citation type="submission" date="2015-04" db="UniProtKB">
        <authorList>
            <consortium name="EnsemblPlants"/>
        </authorList>
    </citation>
    <scope>IDENTIFICATION</scope>
</reference>
<reference evidence="2" key="2">
    <citation type="submission" date="2013-12" db="EMBL/GenBank/DDBJ databases">
        <authorList>
            <person name="Yu Y."/>
            <person name="Lee S."/>
            <person name="de Baynast K."/>
            <person name="Wissotski M."/>
            <person name="Liu L."/>
            <person name="Talag J."/>
            <person name="Goicoechea J."/>
            <person name="Angelova A."/>
            <person name="Jetty R."/>
            <person name="Kudrna D."/>
            <person name="Golser W."/>
            <person name="Rivera L."/>
            <person name="Zhang J."/>
            <person name="Wing R."/>
        </authorList>
    </citation>
    <scope>NUCLEOTIDE SEQUENCE</scope>
</reference>
<dbReference type="GO" id="GO:0003676">
    <property type="term" value="F:nucleic acid binding"/>
    <property type="evidence" value="ECO:0007669"/>
    <property type="project" value="InterPro"/>
</dbReference>
<reference evidence="1 2" key="1">
    <citation type="submission" date="2012-08" db="EMBL/GenBank/DDBJ databases">
        <title>Oryza genome evolution.</title>
        <authorList>
            <person name="Wing R.A."/>
        </authorList>
    </citation>
    <scope>NUCLEOTIDE SEQUENCE</scope>
</reference>
<organism evidence="1 2">
    <name type="scientific">Leersia perrieri</name>
    <dbReference type="NCBI Taxonomy" id="77586"/>
    <lineage>
        <taxon>Eukaryota</taxon>
        <taxon>Viridiplantae</taxon>
        <taxon>Streptophyta</taxon>
        <taxon>Embryophyta</taxon>
        <taxon>Tracheophyta</taxon>
        <taxon>Spermatophyta</taxon>
        <taxon>Magnoliopsida</taxon>
        <taxon>Liliopsida</taxon>
        <taxon>Poales</taxon>
        <taxon>Poaceae</taxon>
        <taxon>BOP clade</taxon>
        <taxon>Oryzoideae</taxon>
        <taxon>Oryzeae</taxon>
        <taxon>Oryzinae</taxon>
        <taxon>Leersia</taxon>
    </lineage>
</organism>
<sequence>MKGPVEVTFLKTSDADDSDDDWCHWHWCPRREAVLCIGGDLALVDVTIPGDDLDTKPWFRQIAPLYRSHRLRAPLVVGLVALRGSAPHDWNMWRRARGLPRRRGNPIRCVAICIGGTHALVYQPEFYQSKYTGGALPFWKDNKLSPLRAFLANRRVTVACVGAREAAEKLAVEWGVDVARPAELTDLFARAFGKEAGVDAAKPLEEPERDRRPYLEKSDWKYAARDAYLCFEIAARCFQKLGVPVGN</sequence>
<dbReference type="Proteomes" id="UP000032180">
    <property type="component" value="Chromosome 1"/>
</dbReference>
<protein>
    <recommendedName>
        <fullName evidence="3">3'-5' exonuclease domain-containing protein</fullName>
    </recommendedName>
</protein>